<name>A0A0F3RX07_9LACO</name>
<reference evidence="4 5" key="1">
    <citation type="submission" date="2015-03" db="EMBL/GenBank/DDBJ databases">
        <authorList>
            <person name="Zheng J."/>
            <person name="Ganezle M."/>
        </authorList>
    </citation>
    <scope>NUCLEOTIDE SEQUENCE [LARGE SCALE GENOMIC DNA]</scope>
    <source>
        <strain evidence="4 5">LP38</strain>
    </source>
</reference>
<evidence type="ECO:0000259" key="3">
    <source>
        <dbReference type="Pfam" id="PF11797"/>
    </source>
</evidence>
<dbReference type="InterPro" id="IPR021759">
    <property type="entry name" value="WxLIP_HBD"/>
</dbReference>
<proteinExistence type="predicted"/>
<dbReference type="Pfam" id="PF06030">
    <property type="entry name" value="WxLIP_PGBD"/>
    <property type="match status" value="1"/>
</dbReference>
<dbReference type="RefSeq" id="WP_045806533.1">
    <property type="nucleotide sequence ID" value="NZ_JZCR01000006.1"/>
</dbReference>
<dbReference type="Pfam" id="PF11797">
    <property type="entry name" value="WxLIP_HBD"/>
    <property type="match status" value="1"/>
</dbReference>
<dbReference type="EMBL" id="JZCR01000006">
    <property type="protein sequence ID" value="KJW13307.1"/>
    <property type="molecule type" value="Genomic_DNA"/>
</dbReference>
<evidence type="ECO:0000259" key="2">
    <source>
        <dbReference type="Pfam" id="PF06030"/>
    </source>
</evidence>
<dbReference type="PATRIC" id="fig|216463.3.peg.2255"/>
<evidence type="ECO:0000313" key="4">
    <source>
        <dbReference type="EMBL" id="KJW13307.1"/>
    </source>
</evidence>
<dbReference type="STRING" id="216463.VC81_02225"/>
<keyword evidence="1" id="KW-0812">Transmembrane</keyword>
<dbReference type="OrthoDB" id="2365961at2"/>
<protein>
    <submittedName>
        <fullName evidence="4">Uncharacterized protein</fullName>
    </submittedName>
</protein>
<evidence type="ECO:0000313" key="5">
    <source>
        <dbReference type="Proteomes" id="UP000033491"/>
    </source>
</evidence>
<feature type="domain" description="WxL Interacting Protein peptidoglycan binding" evidence="2">
    <location>
        <begin position="38"/>
        <end position="154"/>
    </location>
</feature>
<evidence type="ECO:0000256" key="1">
    <source>
        <dbReference type="SAM" id="Phobius"/>
    </source>
</evidence>
<dbReference type="InterPro" id="IPR010317">
    <property type="entry name" value="WxLIP_PGBD"/>
</dbReference>
<dbReference type="AlphaFoldDB" id="A0A0F3RX07"/>
<gene>
    <name evidence="4" type="ORF">VC81_02225</name>
</gene>
<organism evidence="4 5">
    <name type="scientific">Levilactobacillus spicheri</name>
    <dbReference type="NCBI Taxonomy" id="216463"/>
    <lineage>
        <taxon>Bacteria</taxon>
        <taxon>Bacillati</taxon>
        <taxon>Bacillota</taxon>
        <taxon>Bacilli</taxon>
        <taxon>Lactobacillales</taxon>
        <taxon>Lactobacillaceae</taxon>
        <taxon>Levilactobacillus</taxon>
    </lineage>
</organism>
<feature type="domain" description="WxL Interacting Protein host binding" evidence="3">
    <location>
        <begin position="176"/>
        <end position="299"/>
    </location>
</feature>
<keyword evidence="1" id="KW-1133">Transmembrane helix</keyword>
<comment type="caution">
    <text evidence="4">The sequence shown here is derived from an EMBL/GenBank/DDBJ whole genome shotgun (WGS) entry which is preliminary data.</text>
</comment>
<dbReference type="Proteomes" id="UP000033491">
    <property type="component" value="Unassembled WGS sequence"/>
</dbReference>
<feature type="transmembrane region" description="Helical" evidence="1">
    <location>
        <begin position="318"/>
        <end position="339"/>
    </location>
</feature>
<sequence length="351" mass="39024">MHHHYLVWILIVTGLIFSYSITPARAATLASSNSATEFSVTPILPADNDPHIPYFQFTMHPRQIRTLKLTIHNTGHQTGQYDVAPHIASTNNNGILDYGHDNHDSQLPEQATDLFDPNITQVVQVPAMSSKIVKVRLKAPAQTFKGIMLAGITVGIHHPTTTSKNKPLAGIVAAAEYVTAIEFYNQSPKRHLHPQLRFDRVQYRLAQAQPKLALAINNQSSSITSQGTLTAKLLDKGGHPVSHFQKAQLTFAPQNHFTLNLDLNNQQLRAGHYRLIGNLTTRGGINHHFSLPLTVTPQAMTTVRQHAAHYAPQTHPNWLMYGLVAIIAAILGAASRPIWRRIRRLLGIHRH</sequence>
<keyword evidence="1" id="KW-0472">Membrane</keyword>
<accession>A0A0F3RX07</accession>